<dbReference type="Proteomes" id="UP000887013">
    <property type="component" value="Unassembled WGS sequence"/>
</dbReference>
<accession>A0A8X6PTD8</accession>
<comment type="caution">
    <text evidence="2">The sequence shown here is derived from an EMBL/GenBank/DDBJ whole genome shotgun (WGS) entry which is preliminary data.</text>
</comment>
<keyword evidence="3" id="KW-1185">Reference proteome</keyword>
<reference evidence="2" key="1">
    <citation type="submission" date="2020-08" db="EMBL/GenBank/DDBJ databases">
        <title>Multicomponent nature underlies the extraordinary mechanical properties of spider dragline silk.</title>
        <authorList>
            <person name="Kono N."/>
            <person name="Nakamura H."/>
            <person name="Mori M."/>
            <person name="Yoshida Y."/>
            <person name="Ohtoshi R."/>
            <person name="Malay A.D."/>
            <person name="Moran D.A.P."/>
            <person name="Tomita M."/>
            <person name="Numata K."/>
            <person name="Arakawa K."/>
        </authorList>
    </citation>
    <scope>NUCLEOTIDE SEQUENCE</scope>
</reference>
<organism evidence="2 3">
    <name type="scientific">Nephila pilipes</name>
    <name type="common">Giant wood spider</name>
    <name type="synonym">Nephila maculata</name>
    <dbReference type="NCBI Taxonomy" id="299642"/>
    <lineage>
        <taxon>Eukaryota</taxon>
        <taxon>Metazoa</taxon>
        <taxon>Ecdysozoa</taxon>
        <taxon>Arthropoda</taxon>
        <taxon>Chelicerata</taxon>
        <taxon>Arachnida</taxon>
        <taxon>Araneae</taxon>
        <taxon>Araneomorphae</taxon>
        <taxon>Entelegynae</taxon>
        <taxon>Araneoidea</taxon>
        <taxon>Nephilidae</taxon>
        <taxon>Nephila</taxon>
    </lineage>
</organism>
<evidence type="ECO:0000313" key="3">
    <source>
        <dbReference type="Proteomes" id="UP000887013"/>
    </source>
</evidence>
<dbReference type="EMBL" id="BMAW01071804">
    <property type="protein sequence ID" value="GFT79779.1"/>
    <property type="molecule type" value="Genomic_DNA"/>
</dbReference>
<name>A0A8X6PTD8_NEPPI</name>
<proteinExistence type="predicted"/>
<gene>
    <name evidence="2" type="ORF">NPIL_75811</name>
</gene>
<feature type="region of interest" description="Disordered" evidence="1">
    <location>
        <begin position="111"/>
        <end position="183"/>
    </location>
</feature>
<sequence>MASLTTKHSETTHCSPESLTWSTVTRDQSLQVDIDEASENVFLRSSHSLNVSVYPNLESNAAEVWKSRGLLENEFTRTPEAAFTNLPQHQPENCRSLMAEASETIIAGLKRAFSSSQKRDRKPPKFGRAGASENDEHRMKIYKPPSTQNRKLSKFGRAEAPREPRSKPESLRSPLNARSKADA</sequence>
<evidence type="ECO:0000313" key="2">
    <source>
        <dbReference type="EMBL" id="GFT79779.1"/>
    </source>
</evidence>
<dbReference type="AlphaFoldDB" id="A0A8X6PTD8"/>
<evidence type="ECO:0000256" key="1">
    <source>
        <dbReference type="SAM" id="MobiDB-lite"/>
    </source>
</evidence>
<feature type="compositionally biased region" description="Basic and acidic residues" evidence="1">
    <location>
        <begin position="156"/>
        <end position="170"/>
    </location>
</feature>
<protein>
    <submittedName>
        <fullName evidence="2">Uncharacterized protein</fullName>
    </submittedName>
</protein>